<dbReference type="AlphaFoldDB" id="A0A3N4HGX4"/>
<protein>
    <submittedName>
        <fullName evidence="2">Uncharacterized protein</fullName>
    </submittedName>
</protein>
<keyword evidence="3" id="KW-1185">Reference proteome</keyword>
<feature type="region of interest" description="Disordered" evidence="1">
    <location>
        <begin position="183"/>
        <end position="250"/>
    </location>
</feature>
<proteinExistence type="predicted"/>
<evidence type="ECO:0000313" key="3">
    <source>
        <dbReference type="Proteomes" id="UP000275078"/>
    </source>
</evidence>
<evidence type="ECO:0000313" key="2">
    <source>
        <dbReference type="EMBL" id="RPA72767.1"/>
    </source>
</evidence>
<gene>
    <name evidence="2" type="ORF">BJ508DRAFT_314437</name>
</gene>
<feature type="region of interest" description="Disordered" evidence="1">
    <location>
        <begin position="112"/>
        <end position="140"/>
    </location>
</feature>
<dbReference type="EMBL" id="ML119847">
    <property type="protein sequence ID" value="RPA72767.1"/>
    <property type="molecule type" value="Genomic_DNA"/>
</dbReference>
<organism evidence="2 3">
    <name type="scientific">Ascobolus immersus RN42</name>
    <dbReference type="NCBI Taxonomy" id="1160509"/>
    <lineage>
        <taxon>Eukaryota</taxon>
        <taxon>Fungi</taxon>
        <taxon>Dikarya</taxon>
        <taxon>Ascomycota</taxon>
        <taxon>Pezizomycotina</taxon>
        <taxon>Pezizomycetes</taxon>
        <taxon>Pezizales</taxon>
        <taxon>Ascobolaceae</taxon>
        <taxon>Ascobolus</taxon>
    </lineage>
</organism>
<feature type="compositionally biased region" description="Basic and acidic residues" evidence="1">
    <location>
        <begin position="227"/>
        <end position="250"/>
    </location>
</feature>
<sequence length="250" mass="27780">MSTRIHQTTSPPVTRPEANQSAWSILISGPTFSHPRLRHAAFNPSRTQSSGANEQCQGSRKLASGYRATQRCLRHGVATIPFLQGSTIISTQVRYQVQASHQDRDIHFDDTTNVNEHDQYHPTPSDSSSVTSETDQDDMSAMAELQRTTSGSTERNPIVVRRELRNYASQLFDYTLKLLDQTANPDATSPNGVPHHARTSDSTTRRQREGSGSSATSSGVGASDEVYEGRRSTDNRRSRDYQRGDLPTRF</sequence>
<evidence type="ECO:0000256" key="1">
    <source>
        <dbReference type="SAM" id="MobiDB-lite"/>
    </source>
</evidence>
<dbReference type="Proteomes" id="UP000275078">
    <property type="component" value="Unassembled WGS sequence"/>
</dbReference>
<name>A0A3N4HGX4_ASCIM</name>
<reference evidence="2 3" key="1">
    <citation type="journal article" date="2018" name="Nat. Ecol. Evol.">
        <title>Pezizomycetes genomes reveal the molecular basis of ectomycorrhizal truffle lifestyle.</title>
        <authorList>
            <person name="Murat C."/>
            <person name="Payen T."/>
            <person name="Noel B."/>
            <person name="Kuo A."/>
            <person name="Morin E."/>
            <person name="Chen J."/>
            <person name="Kohler A."/>
            <person name="Krizsan K."/>
            <person name="Balestrini R."/>
            <person name="Da Silva C."/>
            <person name="Montanini B."/>
            <person name="Hainaut M."/>
            <person name="Levati E."/>
            <person name="Barry K.W."/>
            <person name="Belfiori B."/>
            <person name="Cichocki N."/>
            <person name="Clum A."/>
            <person name="Dockter R.B."/>
            <person name="Fauchery L."/>
            <person name="Guy J."/>
            <person name="Iotti M."/>
            <person name="Le Tacon F."/>
            <person name="Lindquist E.A."/>
            <person name="Lipzen A."/>
            <person name="Malagnac F."/>
            <person name="Mello A."/>
            <person name="Molinier V."/>
            <person name="Miyauchi S."/>
            <person name="Poulain J."/>
            <person name="Riccioni C."/>
            <person name="Rubini A."/>
            <person name="Sitrit Y."/>
            <person name="Splivallo R."/>
            <person name="Traeger S."/>
            <person name="Wang M."/>
            <person name="Zifcakova L."/>
            <person name="Wipf D."/>
            <person name="Zambonelli A."/>
            <person name="Paolocci F."/>
            <person name="Nowrousian M."/>
            <person name="Ottonello S."/>
            <person name="Baldrian P."/>
            <person name="Spatafora J.W."/>
            <person name="Henrissat B."/>
            <person name="Nagy L.G."/>
            <person name="Aury J.M."/>
            <person name="Wincker P."/>
            <person name="Grigoriev I.V."/>
            <person name="Bonfante P."/>
            <person name="Martin F.M."/>
        </authorList>
    </citation>
    <scope>NUCLEOTIDE SEQUENCE [LARGE SCALE GENOMIC DNA]</scope>
    <source>
        <strain evidence="2 3">RN42</strain>
    </source>
</reference>
<feature type="compositionally biased region" description="Low complexity" evidence="1">
    <location>
        <begin position="210"/>
        <end position="223"/>
    </location>
</feature>
<accession>A0A3N4HGX4</accession>
<feature type="compositionally biased region" description="Polar residues" evidence="1">
    <location>
        <begin position="122"/>
        <end position="133"/>
    </location>
</feature>